<dbReference type="PROSITE" id="PS50839">
    <property type="entry name" value="CHASE"/>
    <property type="match status" value="1"/>
</dbReference>
<feature type="transmembrane region" description="Helical" evidence="6">
    <location>
        <begin position="28"/>
        <end position="49"/>
    </location>
</feature>
<dbReference type="InterPro" id="IPR042240">
    <property type="entry name" value="CHASE_sf"/>
</dbReference>
<dbReference type="PROSITE" id="PS50112">
    <property type="entry name" value="PAS"/>
    <property type="match status" value="1"/>
</dbReference>
<dbReference type="CDD" id="cd00130">
    <property type="entry name" value="PAS"/>
    <property type="match status" value="2"/>
</dbReference>
<dbReference type="Pfam" id="PF05231">
    <property type="entry name" value="MASE1"/>
    <property type="match status" value="1"/>
</dbReference>
<evidence type="ECO:0000256" key="4">
    <source>
        <dbReference type="ARBA" id="ARBA00022989"/>
    </source>
</evidence>
<dbReference type="InterPro" id="IPR001610">
    <property type="entry name" value="PAC"/>
</dbReference>
<accession>A0ABT1TME8</accession>
<evidence type="ECO:0000259" key="10">
    <source>
        <dbReference type="PROSITE" id="PS50883"/>
    </source>
</evidence>
<evidence type="ECO:0000313" key="12">
    <source>
        <dbReference type="EMBL" id="MCQ8115941.1"/>
    </source>
</evidence>
<protein>
    <submittedName>
        <fullName evidence="12">EAL domain-containing protein</fullName>
    </submittedName>
</protein>
<dbReference type="InterPro" id="IPR035965">
    <property type="entry name" value="PAS-like_dom_sf"/>
</dbReference>
<evidence type="ECO:0000259" key="8">
    <source>
        <dbReference type="PROSITE" id="PS50113"/>
    </source>
</evidence>
<keyword evidence="13" id="KW-1185">Reference proteome</keyword>
<dbReference type="InterPro" id="IPR029787">
    <property type="entry name" value="Nucleotide_cyclase"/>
</dbReference>
<dbReference type="Pfam" id="PF08448">
    <property type="entry name" value="PAS_4"/>
    <property type="match status" value="1"/>
</dbReference>
<dbReference type="SUPFAM" id="SSF141868">
    <property type="entry name" value="EAL domain-like"/>
    <property type="match status" value="1"/>
</dbReference>
<evidence type="ECO:0000259" key="11">
    <source>
        <dbReference type="PROSITE" id="PS50887"/>
    </source>
</evidence>
<dbReference type="Pfam" id="PF03924">
    <property type="entry name" value="CHASE"/>
    <property type="match status" value="1"/>
</dbReference>
<gene>
    <name evidence="12" type="ORF">NP589_00800</name>
</gene>
<dbReference type="InterPro" id="IPR000700">
    <property type="entry name" value="PAS-assoc_C"/>
</dbReference>
<feature type="transmembrane region" description="Helical" evidence="6">
    <location>
        <begin position="148"/>
        <end position="171"/>
    </location>
</feature>
<dbReference type="Gene3D" id="3.30.450.350">
    <property type="entry name" value="CHASE domain"/>
    <property type="match status" value="1"/>
</dbReference>
<dbReference type="NCBIfam" id="TIGR00254">
    <property type="entry name" value="GGDEF"/>
    <property type="match status" value="1"/>
</dbReference>
<dbReference type="InterPro" id="IPR001633">
    <property type="entry name" value="EAL_dom"/>
</dbReference>
<dbReference type="SUPFAM" id="SSF55785">
    <property type="entry name" value="PYP-like sensor domain (PAS domain)"/>
    <property type="match status" value="2"/>
</dbReference>
<dbReference type="SMART" id="SM00086">
    <property type="entry name" value="PAC"/>
    <property type="match status" value="2"/>
</dbReference>
<feature type="transmembrane region" description="Helical" evidence="6">
    <location>
        <begin position="217"/>
        <end position="238"/>
    </location>
</feature>
<evidence type="ECO:0000259" key="9">
    <source>
        <dbReference type="PROSITE" id="PS50839"/>
    </source>
</evidence>
<dbReference type="RefSeq" id="WP_256605239.1">
    <property type="nucleotide sequence ID" value="NZ_JANIBL010000002.1"/>
</dbReference>
<evidence type="ECO:0000256" key="1">
    <source>
        <dbReference type="ARBA" id="ARBA00004651"/>
    </source>
</evidence>
<dbReference type="CDD" id="cd01948">
    <property type="entry name" value="EAL"/>
    <property type="match status" value="1"/>
</dbReference>
<feature type="domain" description="EAL" evidence="10">
    <location>
        <begin position="994"/>
        <end position="1249"/>
    </location>
</feature>
<dbReference type="InterPro" id="IPR035919">
    <property type="entry name" value="EAL_sf"/>
</dbReference>
<dbReference type="PANTHER" id="PTHR44757:SF2">
    <property type="entry name" value="BIOFILM ARCHITECTURE MAINTENANCE PROTEIN MBAA"/>
    <property type="match status" value="1"/>
</dbReference>
<dbReference type="PANTHER" id="PTHR44757">
    <property type="entry name" value="DIGUANYLATE CYCLASE DGCP"/>
    <property type="match status" value="1"/>
</dbReference>
<keyword evidence="2" id="KW-1003">Cell membrane</keyword>
<dbReference type="NCBIfam" id="TIGR00229">
    <property type="entry name" value="sensory_box"/>
    <property type="match status" value="2"/>
</dbReference>
<dbReference type="InterPro" id="IPR013656">
    <property type="entry name" value="PAS_4"/>
</dbReference>
<comment type="caution">
    <text evidence="12">The sequence shown here is derived from an EMBL/GenBank/DDBJ whole genome shotgun (WGS) entry which is preliminary data.</text>
</comment>
<feature type="domain" description="PAS" evidence="7">
    <location>
        <begin position="695"/>
        <end position="741"/>
    </location>
</feature>
<keyword evidence="4 6" id="KW-1133">Transmembrane helix</keyword>
<dbReference type="Gene3D" id="3.20.20.450">
    <property type="entry name" value="EAL domain"/>
    <property type="match status" value="1"/>
</dbReference>
<dbReference type="Gene3D" id="3.30.450.20">
    <property type="entry name" value="PAS domain"/>
    <property type="match status" value="2"/>
</dbReference>
<dbReference type="Pfam" id="PF00990">
    <property type="entry name" value="GGDEF"/>
    <property type="match status" value="1"/>
</dbReference>
<dbReference type="InterPro" id="IPR052155">
    <property type="entry name" value="Biofilm_reg_signaling"/>
</dbReference>
<keyword evidence="3 6" id="KW-0812">Transmembrane</keyword>
<dbReference type="InterPro" id="IPR006189">
    <property type="entry name" value="CHASE_dom"/>
</dbReference>
<dbReference type="EMBL" id="JANIBL010000002">
    <property type="protein sequence ID" value="MCQ8115941.1"/>
    <property type="molecule type" value="Genomic_DNA"/>
</dbReference>
<dbReference type="SUPFAM" id="SSF55073">
    <property type="entry name" value="Nucleotide cyclase"/>
    <property type="match status" value="1"/>
</dbReference>
<feature type="domain" description="PAC" evidence="8">
    <location>
        <begin position="646"/>
        <end position="698"/>
    </location>
</feature>
<dbReference type="Pfam" id="PF13426">
    <property type="entry name" value="PAS_9"/>
    <property type="match status" value="1"/>
</dbReference>
<dbReference type="Proteomes" id="UP001524570">
    <property type="component" value="Unassembled WGS sequence"/>
</dbReference>
<evidence type="ECO:0000256" key="2">
    <source>
        <dbReference type="ARBA" id="ARBA00022475"/>
    </source>
</evidence>
<evidence type="ECO:0000256" key="3">
    <source>
        <dbReference type="ARBA" id="ARBA00022692"/>
    </source>
</evidence>
<dbReference type="Pfam" id="PF00563">
    <property type="entry name" value="EAL"/>
    <property type="match status" value="1"/>
</dbReference>
<feature type="transmembrane region" description="Helical" evidence="6">
    <location>
        <begin position="61"/>
        <end position="80"/>
    </location>
</feature>
<dbReference type="Gene3D" id="3.30.70.270">
    <property type="match status" value="1"/>
</dbReference>
<proteinExistence type="predicted"/>
<dbReference type="PROSITE" id="PS50113">
    <property type="entry name" value="PAC"/>
    <property type="match status" value="2"/>
</dbReference>
<dbReference type="PROSITE" id="PS50887">
    <property type="entry name" value="GGDEF"/>
    <property type="match status" value="1"/>
</dbReference>
<feature type="domain" description="PAC" evidence="8">
    <location>
        <begin position="766"/>
        <end position="820"/>
    </location>
</feature>
<feature type="domain" description="CHASE" evidence="9">
    <location>
        <begin position="280"/>
        <end position="501"/>
    </location>
</feature>
<comment type="subcellular location">
    <subcellularLocation>
        <location evidence="1">Cell membrane</location>
        <topology evidence="1">Multi-pass membrane protein</topology>
    </subcellularLocation>
</comment>
<dbReference type="PROSITE" id="PS50883">
    <property type="entry name" value="EAL"/>
    <property type="match status" value="1"/>
</dbReference>
<evidence type="ECO:0000259" key="7">
    <source>
        <dbReference type="PROSITE" id="PS50112"/>
    </source>
</evidence>
<sequence length="1385" mass="154114">MQNPNSPNSVDLSSPEPEAQKITSVRPMVLLLNIGALSMLMFAGGWVGVKMMIPPGYASPLWPPAGIALAALFLGGRYLWPGIWLGATLSNFLVNIDFSGQLTTETVVSSLVIGTGSTLQALVAIALVKNYVQPGLPKLDSPGTILKFFGLVGPVACLIAPSVGIGVLYLLELMTSSQLWLSWRNWWIGDSLGVMIITPLLFCYFGRPRALWQARRLSVALPLLGTLLALILVFLQVFQAEHARIQQAFDSRAGEIDRLLVEYAVDVIDSTLALRDVFLASSDVDRAEFSVFSQGILQRHPEIQALEWLPRIAQADLPAFEQAIRAEGFPNFQVAERDSDGQVVKATARPEYFPIMFVEPMAGNEKAFGFDSMSNPLSRQAKNLARASGKPTASQKLTLMQRSDADPGILVSIPVNRQGADGDALDIAGFVSAIILPARMVEIVTRGLNIDDLGIAIDDLGAPAGQTGLFAKPVRNPVSLNYELRIWQRSFTFVDRTWQITISPDSQFIDEQGSSLPLITLIGGLCFTSLLSILLLIISGRTASVQALVEERTRALANAIAELEVSANIARESELKLRTIVDSEPECVKLLAHDGSLLQMNRAGLDMIEADSFEQAQQGRLEDMVLPKYRAAFKKLTRRVFAGASGTLEFEIIGLRGGQRWLDTHAVPMRDAEGNIAALLGLTRDITERKQAEEHLKLAARVFSEAHEGILITDAVGIIIDVNPTFCQITGYSRAEVIGQNPSMLQSGKYGADFYRDMWQALHEAQHWQGELWNRKKNGELYAEWLTVSALCDADGKITHYVGLFSDVTQAKQQQQLLELFAHYDPLTRLPNRILFADRLNQAIAHSKRENTLLAICFLDLDGFKPVNDQFGHDIGDRVLVEVAERIKNAIRAEDSVSRHGGDEFALLLGNVDSIAQCEQAIMRIHQAIALPYVIDDKPISVGASSGFTVYPLDDAGADALLRHADYAMYQAKLAGKNRCQLFDASHDQQVMHRHQQLRDIEAAFLNNELCMYYQPKVDIKTGQVKGVEALIRWQHPQRGMVPPLEFLPVIASTDLEIRIGNWVIAQACEQLAGWHARGLQLEVSVNISSYHLLWSGIGAYIDETLRRHPEMDARFLQLEILESTALDDLSAVNRIIKSCREQLGISVALDDFGTGYSSLTHLRHLSVDTVKIDQTFVRDMLDDPDDYAIIESVIALSQAFNREVVAEGVESQEQGIVLLLLGCHLLQGYAIARPMPAAAIAEWVIAYRPFSDWQIYANAELSAEQIEIAIRRFDTRQWLQRVQACLFAEPHDTLKSWPILEQRRTHLGRWLKQIQHDRQYAQDWLEHIEQLQRQLHVLAESLLRRCEAGQRDAAQAGFNELRAIQQQIDDLLILYTRLPNLDEM</sequence>
<organism evidence="12 13">
    <name type="scientific">Methylomonas rosea</name>
    <dbReference type="NCBI Taxonomy" id="2952227"/>
    <lineage>
        <taxon>Bacteria</taxon>
        <taxon>Pseudomonadati</taxon>
        <taxon>Pseudomonadota</taxon>
        <taxon>Gammaproteobacteria</taxon>
        <taxon>Methylococcales</taxon>
        <taxon>Methylococcaceae</taxon>
        <taxon>Methylomonas</taxon>
    </lineage>
</organism>
<dbReference type="InterPro" id="IPR000160">
    <property type="entry name" value="GGDEF_dom"/>
</dbReference>
<dbReference type="SMART" id="SM00052">
    <property type="entry name" value="EAL"/>
    <property type="match status" value="1"/>
</dbReference>
<feature type="transmembrane region" description="Helical" evidence="6">
    <location>
        <begin position="107"/>
        <end position="128"/>
    </location>
</feature>
<feature type="transmembrane region" description="Helical" evidence="6">
    <location>
        <begin position="186"/>
        <end position="205"/>
    </location>
</feature>
<evidence type="ECO:0000256" key="5">
    <source>
        <dbReference type="ARBA" id="ARBA00023136"/>
    </source>
</evidence>
<name>A0ABT1TME8_9GAMM</name>
<dbReference type="SMART" id="SM00091">
    <property type="entry name" value="PAS"/>
    <property type="match status" value="2"/>
</dbReference>
<dbReference type="InterPro" id="IPR007895">
    <property type="entry name" value="MASE1"/>
</dbReference>
<evidence type="ECO:0000313" key="13">
    <source>
        <dbReference type="Proteomes" id="UP001524570"/>
    </source>
</evidence>
<dbReference type="InterPro" id="IPR043128">
    <property type="entry name" value="Rev_trsase/Diguanyl_cyclase"/>
</dbReference>
<dbReference type="SMART" id="SM01079">
    <property type="entry name" value="CHASE"/>
    <property type="match status" value="1"/>
</dbReference>
<dbReference type="Gene3D" id="1.20.120.30">
    <property type="entry name" value="Aspartate receptor, ligand-binding domain"/>
    <property type="match status" value="1"/>
</dbReference>
<keyword evidence="5 6" id="KW-0472">Membrane</keyword>
<reference evidence="12 13" key="1">
    <citation type="submission" date="2022-07" db="EMBL/GenBank/DDBJ databases">
        <title>Methylomonas rivi sp. nov., Methylomonas rosea sp. nov., Methylomonas aureus sp. nov. and Methylomonas subterranea sp. nov., four novel methanotrophs isolated from a freshwater creek and the deep terrestrial subsurface.</title>
        <authorList>
            <person name="Abin C."/>
            <person name="Sankaranarayanan K."/>
            <person name="Garner C."/>
            <person name="Sindelar R."/>
            <person name="Kotary K."/>
            <person name="Garner R."/>
            <person name="Barclay S."/>
            <person name="Lawson P."/>
            <person name="Krumholz L."/>
        </authorList>
    </citation>
    <scope>NUCLEOTIDE SEQUENCE [LARGE SCALE GENOMIC DNA]</scope>
    <source>
        <strain evidence="12 13">WSC-7</strain>
    </source>
</reference>
<evidence type="ECO:0000256" key="6">
    <source>
        <dbReference type="SAM" id="Phobius"/>
    </source>
</evidence>
<dbReference type="SMART" id="SM00267">
    <property type="entry name" value="GGDEF"/>
    <property type="match status" value="1"/>
</dbReference>
<dbReference type="InterPro" id="IPR000014">
    <property type="entry name" value="PAS"/>
</dbReference>
<dbReference type="CDD" id="cd01949">
    <property type="entry name" value="GGDEF"/>
    <property type="match status" value="1"/>
</dbReference>
<feature type="domain" description="GGDEF" evidence="11">
    <location>
        <begin position="852"/>
        <end position="985"/>
    </location>
</feature>